<protein>
    <submittedName>
        <fullName evidence="1">SPI-1 type III secretion system chaperone SpaK</fullName>
    </submittedName>
</protein>
<evidence type="ECO:0000313" key="2">
    <source>
        <dbReference type="Proteomes" id="UP000825886"/>
    </source>
</evidence>
<keyword evidence="2" id="KW-1185">Reference proteome</keyword>
<dbReference type="RefSeq" id="WP_222157925.1">
    <property type="nucleotide sequence ID" value="NZ_CP081864.1"/>
</dbReference>
<dbReference type="InterPro" id="IPR003065">
    <property type="entry name" value="Invas_SpaK"/>
</dbReference>
<reference evidence="1 2" key="1">
    <citation type="submission" date="2021-08" db="EMBL/GenBank/DDBJ databases">
        <title>Culture and genomic analysis of Symbiopectobacterium purcellii sp. nov. gen. nov., isolated from the leafhopper Empoasca decipiens.</title>
        <authorList>
            <person name="Nadal-Jimenez P."/>
            <person name="Siozios S."/>
            <person name="Halliday N."/>
            <person name="Camara M."/>
            <person name="Hurst G.D.D."/>
        </authorList>
    </citation>
    <scope>NUCLEOTIDE SEQUENCE [LARGE SCALE GENOMIC DNA]</scope>
    <source>
        <strain evidence="1 2">SyEd1</strain>
    </source>
</reference>
<dbReference type="Proteomes" id="UP000825886">
    <property type="component" value="Chromosome"/>
</dbReference>
<name>A0ABX9AIE1_9ENTR</name>
<accession>A0ABX9AIE1</accession>
<sequence length="133" mass="14935">MYIDIVKLVRDALLHSGVDESILSDFDGHSTIVLDFENYPSLLISNVDGQIWIWSQLSENTPGLLQHKAAQIQEKIMEGCHFAMTGQLQIAINNDAIELKGLVHPDYLTDGARFADAMDEFFQLQEAFLGVIR</sequence>
<dbReference type="SUPFAM" id="SSF69635">
    <property type="entry name" value="Type III secretory system chaperone-like"/>
    <property type="match status" value="1"/>
</dbReference>
<organism evidence="1 2">
    <name type="scientific">Symbiopectobacterium purcellii</name>
    <dbReference type="NCBI Taxonomy" id="2871826"/>
    <lineage>
        <taxon>Bacteria</taxon>
        <taxon>Pseudomonadati</taxon>
        <taxon>Pseudomonadota</taxon>
        <taxon>Gammaproteobacteria</taxon>
        <taxon>Enterobacterales</taxon>
        <taxon>Enterobacteriaceae</taxon>
    </lineage>
</organism>
<proteinExistence type="predicted"/>
<dbReference type="Pfam" id="PF03519">
    <property type="entry name" value="Invas_SpaK"/>
    <property type="match status" value="1"/>
</dbReference>
<gene>
    <name evidence="1" type="primary">spaK</name>
    <name evidence="1" type="synonym">invB</name>
    <name evidence="1" type="ORF">K6K13_16285</name>
</gene>
<dbReference type="EMBL" id="CP081864">
    <property type="protein sequence ID" value="QZN94812.1"/>
    <property type="molecule type" value="Genomic_DNA"/>
</dbReference>
<dbReference type="PRINTS" id="PR01305">
    <property type="entry name" value="SSPAKPROTEIN"/>
</dbReference>
<evidence type="ECO:0000313" key="1">
    <source>
        <dbReference type="EMBL" id="QZN94812.1"/>
    </source>
</evidence>
<dbReference type="CDD" id="cd17035">
    <property type="entry name" value="T3SC_IB_Spa15-like"/>
    <property type="match status" value="1"/>
</dbReference>
<dbReference type="Gene3D" id="3.30.1460.10">
    <property type="match status" value="1"/>
</dbReference>